<dbReference type="EMBL" id="PETW01000018">
    <property type="protein sequence ID" value="PIV46514.1"/>
    <property type="molecule type" value="Genomic_DNA"/>
</dbReference>
<dbReference type="EMBL" id="PCUF01000038">
    <property type="protein sequence ID" value="PIN66428.1"/>
    <property type="molecule type" value="Genomic_DNA"/>
</dbReference>
<dbReference type="Proteomes" id="UP000228989">
    <property type="component" value="Unassembled WGS sequence"/>
</dbReference>
<dbReference type="AlphaFoldDB" id="A0A2G9LIQ0"/>
<accession>A0A2H9M1S0</accession>
<reference evidence="1 10" key="2">
    <citation type="submission" date="2017-09" db="EMBL/GenBank/DDBJ databases">
        <title>Depth-based differentiation of microbial function through sediment-hosted aquifers and enrichment of novel symbionts in the deep terrestrial subsurface.</title>
        <authorList>
            <person name="Probst A.J."/>
            <person name="Ladd B."/>
            <person name="Jarett J.K."/>
            <person name="Geller-Mcgrath D.E."/>
            <person name="Sieber C.M."/>
            <person name="Emerson J.B."/>
            <person name="Anantharaman K."/>
            <person name="Thomas B.C."/>
            <person name="Malmstrom R."/>
            <person name="Stieglmeier M."/>
            <person name="Klingl A."/>
            <person name="Woyke T."/>
            <person name="Ryan C.M."/>
            <person name="Banfield J.F."/>
        </authorList>
    </citation>
    <scope>NUCLEOTIDE SEQUENCE [LARGE SCALE GENOMIC DNA]</scope>
    <source>
        <strain evidence="3">CG02_land_8_20_14_3_00_31_209</strain>
        <strain evidence="2">CG03_land_8_20_14_0_80_31_114</strain>
        <strain evidence="4">CG17_big_fil_post_rev_8_21_14_2_50_31_73</strain>
        <strain evidence="1">CG18_big_fil_WC_8_21_14_2_50_31_19</strain>
        <strain evidence="6">CG_4_10_14_0_8_um_filter_31_133</strain>
        <strain evidence="5">CG_4_8_14_3_um_filter</strain>
        <strain evidence="7">CG_4_9_14_3_um_filter_31_125</strain>
    </source>
</reference>
<gene>
    <name evidence="7" type="ORF">CO124_00350</name>
    <name evidence="3" type="ORF">COS22_00935</name>
    <name evidence="2" type="ORF">COS45_02145</name>
    <name evidence="4" type="ORF">COW47_01520</name>
    <name evidence="1" type="ORF">COW69_02420</name>
    <name evidence="6" type="ORF">COY63_01485</name>
    <name evidence="5" type="ORF">COZ66_01615</name>
</gene>
<dbReference type="Proteomes" id="UP000231449">
    <property type="component" value="Unassembled WGS sequence"/>
</dbReference>
<name>A0A2G9LIQ0_HUBC1</name>
<evidence type="ECO:0000313" key="3">
    <source>
        <dbReference type="EMBL" id="PIV46514.1"/>
    </source>
</evidence>
<sequence>MFKKHMQLKLTITSKLNILYSEINKYFIQSFIWTYLKNTSFSKLHDLLKFKFFSFSNTMLGV</sequence>
<evidence type="ECO:0000313" key="8">
    <source>
        <dbReference type="Proteomes" id="UP000228874"/>
    </source>
</evidence>
<dbReference type="EMBL" id="PEUT01000053">
    <property type="protein sequence ID" value="PIV13575.1"/>
    <property type="molecule type" value="Genomic_DNA"/>
</dbReference>
<proteinExistence type="predicted"/>
<evidence type="ECO:0000313" key="10">
    <source>
        <dbReference type="Proteomes" id="UP000229789"/>
    </source>
</evidence>
<evidence type="ECO:0000313" key="1">
    <source>
        <dbReference type="EMBL" id="PIN66428.1"/>
    </source>
</evidence>
<dbReference type="EMBL" id="PFUW01000007">
    <property type="protein sequence ID" value="PJB04403.1"/>
    <property type="molecule type" value="Genomic_DNA"/>
</dbReference>
<evidence type="ECO:0000313" key="6">
    <source>
        <dbReference type="EMBL" id="PIY99820.1"/>
    </source>
</evidence>
<accession>A0A2H9P8L0</accession>
<protein>
    <submittedName>
        <fullName evidence="1">Uncharacterized protein</fullName>
    </submittedName>
</protein>
<evidence type="ECO:0000313" key="5">
    <source>
        <dbReference type="EMBL" id="PIX28043.1"/>
    </source>
</evidence>
<evidence type="ECO:0000313" key="7">
    <source>
        <dbReference type="EMBL" id="PJB04403.1"/>
    </source>
</evidence>
<accession>A0A2H9MMD2</accession>
<evidence type="ECO:0000313" key="9">
    <source>
        <dbReference type="Proteomes" id="UP000228888"/>
    </source>
</evidence>
<evidence type="ECO:0000313" key="2">
    <source>
        <dbReference type="EMBL" id="PIV13575.1"/>
    </source>
</evidence>
<dbReference type="EMBL" id="PFIH01000040">
    <property type="protein sequence ID" value="PIX28043.1"/>
    <property type="molecule type" value="Genomic_DNA"/>
</dbReference>
<dbReference type="EMBL" id="PFFF01000034">
    <property type="protein sequence ID" value="PIV89687.1"/>
    <property type="molecule type" value="Genomic_DNA"/>
</dbReference>
<dbReference type="Proteomes" id="UP000228874">
    <property type="component" value="Unassembled WGS sequence"/>
</dbReference>
<dbReference type="Proteomes" id="UP000229789">
    <property type="component" value="Unassembled WGS sequence"/>
</dbReference>
<dbReference type="EMBL" id="PFMG01000034">
    <property type="protein sequence ID" value="PIY99820.1"/>
    <property type="molecule type" value="Genomic_DNA"/>
</dbReference>
<dbReference type="Proteomes" id="UP000230713">
    <property type="component" value="Unassembled WGS sequence"/>
</dbReference>
<accession>A0A2H9QSS3</accession>
<evidence type="ECO:0000313" key="4">
    <source>
        <dbReference type="EMBL" id="PIV89687.1"/>
    </source>
</evidence>
<comment type="caution">
    <text evidence="1">The sequence shown here is derived from an EMBL/GenBank/DDBJ whole genome shotgun (WGS) entry which is preliminary data.</text>
</comment>
<organism evidence="1 10">
    <name type="scientific">Huberarchaeum crystalense</name>
    <dbReference type="NCBI Taxonomy" id="2014257"/>
    <lineage>
        <taxon>Archaea</taxon>
        <taxon>Candidatus Huberarchaeota</taxon>
        <taxon>Candidatus Huberarchaeia</taxon>
        <taxon>Candidatus Huberarchaeales</taxon>
        <taxon>Candidatus Huberarchaeaceae</taxon>
        <taxon>Candidatus Huberarchaeum</taxon>
    </lineage>
</organism>
<dbReference type="Proteomes" id="UP000230477">
    <property type="component" value="Unassembled WGS sequence"/>
</dbReference>
<accession>A0A2H9M7H1</accession>
<accession>A0A2H9N2J6</accession>
<dbReference type="Proteomes" id="UP000228888">
    <property type="component" value="Unassembled WGS sequence"/>
</dbReference>
<reference evidence="8 9" key="1">
    <citation type="submission" date="2017-09" db="EMBL/GenBank/DDBJ databases">
        <title>Depth-based differentiation of microbial function through sediment-hosted aquifers and enrichment of novel symbionts in the deep terrestrial subsurface.</title>
        <authorList>
            <person name="Probst A.J."/>
            <person name="Ladd B."/>
            <person name="Jarett J.K."/>
            <person name="Geller-Mcgrath D.E."/>
            <person name="Sieber C.M.K."/>
            <person name="Emerson J.B."/>
            <person name="Anantharaman K."/>
            <person name="Thomas B.C."/>
            <person name="Malmstrom R."/>
            <person name="Stieglmeier M."/>
            <person name="Klingl A."/>
            <person name="Woyke T."/>
            <person name="Ryan C.M."/>
            <person name="Banfield J.F."/>
        </authorList>
    </citation>
    <scope>NUCLEOTIDE SEQUENCE [LARGE SCALE GENOMIC DNA]</scope>
</reference>
<accession>A0A2G9LIQ0</accession>